<reference evidence="1" key="1">
    <citation type="journal article" date="2022" name="G3 (Bethesda)">
        <title>High quality genome of the basidiomycete yeast Dioszegia hungarica PDD-24b-2 isolated from cloud water.</title>
        <authorList>
            <person name="Jarrige D."/>
            <person name="Haridas S."/>
            <person name="Bleykasten-Grosshans C."/>
            <person name="Joly M."/>
            <person name="Nadalig T."/>
            <person name="Sancelme M."/>
            <person name="Vuilleumier S."/>
            <person name="Grigoriev I.V."/>
            <person name="Amato P."/>
            <person name="Bringel F."/>
        </authorList>
    </citation>
    <scope>NUCLEOTIDE SEQUENCE</scope>
    <source>
        <strain evidence="1">PDD-24b-2</strain>
    </source>
</reference>
<proteinExistence type="predicted"/>
<comment type="caution">
    <text evidence="1">The sequence shown here is derived from an EMBL/GenBank/DDBJ whole genome shotgun (WGS) entry which is preliminary data.</text>
</comment>
<dbReference type="InterPro" id="IPR006175">
    <property type="entry name" value="YjgF/YER057c/UK114"/>
</dbReference>
<organism evidence="1 2">
    <name type="scientific">Dioszegia hungarica</name>
    <dbReference type="NCBI Taxonomy" id="4972"/>
    <lineage>
        <taxon>Eukaryota</taxon>
        <taxon>Fungi</taxon>
        <taxon>Dikarya</taxon>
        <taxon>Basidiomycota</taxon>
        <taxon>Agaricomycotina</taxon>
        <taxon>Tremellomycetes</taxon>
        <taxon>Tremellales</taxon>
        <taxon>Bulleribasidiaceae</taxon>
        <taxon>Dioszegia</taxon>
    </lineage>
</organism>
<evidence type="ECO:0000313" key="2">
    <source>
        <dbReference type="Proteomes" id="UP001164286"/>
    </source>
</evidence>
<dbReference type="Proteomes" id="UP001164286">
    <property type="component" value="Unassembled WGS sequence"/>
</dbReference>
<dbReference type="SUPFAM" id="SSF55298">
    <property type="entry name" value="YjgF-like"/>
    <property type="match status" value="1"/>
</dbReference>
<gene>
    <name evidence="1" type="ORF">MKK02DRAFT_41069</name>
</gene>
<keyword evidence="2" id="KW-1185">Reference proteome</keyword>
<protein>
    <submittedName>
        <fullName evidence="1">Endoribonuclease L-PSP/chorismate mutase-like protein</fullName>
    </submittedName>
</protein>
<dbReference type="PANTHER" id="PTHR11803:SF39">
    <property type="entry name" value="2-IMINOBUTANOATE_2-IMINOPROPANOATE DEAMINASE"/>
    <property type="match status" value="1"/>
</dbReference>
<dbReference type="EMBL" id="JAKWFO010000014">
    <property type="protein sequence ID" value="KAI9632759.1"/>
    <property type="molecule type" value="Genomic_DNA"/>
</dbReference>
<dbReference type="PANTHER" id="PTHR11803">
    <property type="entry name" value="2-IMINOBUTANOATE/2-IMINOPROPANOATE DEAMINASE RIDA"/>
    <property type="match status" value="1"/>
</dbReference>
<sequence length="119" mass="12843">MSIQYIRNPEYPGSKHATPATIMGNIVFVSGQTGDGEIEGAALTALEQIKMILGHAGSGVNKIGKCNIYLADMDNFNRMNVVYVKWFADQDVPTPARTCVAPARLPHGASFEIECIACL</sequence>
<dbReference type="RefSeq" id="XP_052942536.1">
    <property type="nucleotide sequence ID" value="XM_053091412.1"/>
</dbReference>
<dbReference type="Gene3D" id="3.30.1330.40">
    <property type="entry name" value="RutC-like"/>
    <property type="match status" value="1"/>
</dbReference>
<name>A0AA38LSN0_9TREE</name>
<dbReference type="GO" id="GO:0005739">
    <property type="term" value="C:mitochondrion"/>
    <property type="evidence" value="ECO:0007669"/>
    <property type="project" value="TreeGrafter"/>
</dbReference>
<dbReference type="GO" id="GO:0005829">
    <property type="term" value="C:cytosol"/>
    <property type="evidence" value="ECO:0007669"/>
    <property type="project" value="TreeGrafter"/>
</dbReference>
<accession>A0AA38LSN0</accession>
<dbReference type="CDD" id="cd00448">
    <property type="entry name" value="YjgF_YER057c_UK114_family"/>
    <property type="match status" value="1"/>
</dbReference>
<dbReference type="Pfam" id="PF01042">
    <property type="entry name" value="Ribonuc_L-PSP"/>
    <property type="match status" value="1"/>
</dbReference>
<dbReference type="GeneID" id="77730617"/>
<dbReference type="InterPro" id="IPR035959">
    <property type="entry name" value="RutC-like_sf"/>
</dbReference>
<dbReference type="AlphaFoldDB" id="A0AA38LSN0"/>
<dbReference type="GO" id="GO:0019239">
    <property type="term" value="F:deaminase activity"/>
    <property type="evidence" value="ECO:0007669"/>
    <property type="project" value="TreeGrafter"/>
</dbReference>
<evidence type="ECO:0000313" key="1">
    <source>
        <dbReference type="EMBL" id="KAI9632759.1"/>
    </source>
</evidence>